<dbReference type="InterPro" id="IPR015943">
    <property type="entry name" value="WD40/YVTN_repeat-like_dom_sf"/>
</dbReference>
<dbReference type="PANTHER" id="PTHR43739:SF5">
    <property type="entry name" value="EXO-ALPHA-SIALIDASE"/>
    <property type="match status" value="1"/>
</dbReference>
<comment type="caution">
    <text evidence="2">The sequence shown here is derived from an EMBL/GenBank/DDBJ whole genome shotgun (WGS) entry which is preliminary data.</text>
</comment>
<keyword evidence="1" id="KW-0812">Transmembrane</keyword>
<dbReference type="RefSeq" id="WP_318799210.1">
    <property type="nucleotide sequence ID" value="NZ_JARUJP010000036.1"/>
</dbReference>
<evidence type="ECO:0000313" key="3">
    <source>
        <dbReference type="Proteomes" id="UP001281656"/>
    </source>
</evidence>
<dbReference type="PROSITE" id="PS51257">
    <property type="entry name" value="PROKAR_LIPOPROTEIN"/>
    <property type="match status" value="1"/>
</dbReference>
<reference evidence="2 3" key="1">
    <citation type="submission" date="2023-04" db="EMBL/GenBank/DDBJ databases">
        <title>Clostridium tannerae sp. nov., isolated from the fecal material of an alpaca.</title>
        <authorList>
            <person name="Miller S."/>
            <person name="Hendry M."/>
            <person name="King J."/>
            <person name="Sankaranarayanan K."/>
            <person name="Lawson P.A."/>
        </authorList>
    </citation>
    <scope>NUCLEOTIDE SEQUENCE [LARGE SCALE GENOMIC DNA]</scope>
    <source>
        <strain evidence="2 3">A1-XYC3</strain>
    </source>
</reference>
<feature type="transmembrane region" description="Helical" evidence="1">
    <location>
        <begin position="12"/>
        <end position="34"/>
    </location>
</feature>
<evidence type="ECO:0000256" key="1">
    <source>
        <dbReference type="SAM" id="Phobius"/>
    </source>
</evidence>
<dbReference type="CDD" id="cd15482">
    <property type="entry name" value="Sialidase_non-viral"/>
    <property type="match status" value="1"/>
</dbReference>
<keyword evidence="1" id="KW-0472">Membrane</keyword>
<dbReference type="Gene3D" id="2.130.10.10">
    <property type="entry name" value="YVTN repeat-like/Quinoprotein amine dehydrogenase"/>
    <property type="match status" value="1"/>
</dbReference>
<dbReference type="Proteomes" id="UP001281656">
    <property type="component" value="Unassembled WGS sequence"/>
</dbReference>
<organism evidence="2 3">
    <name type="scientific">Clostridium tanneri</name>
    <dbReference type="NCBI Taxonomy" id="3037988"/>
    <lineage>
        <taxon>Bacteria</taxon>
        <taxon>Bacillati</taxon>
        <taxon>Bacillota</taxon>
        <taxon>Clostridia</taxon>
        <taxon>Eubacteriales</taxon>
        <taxon>Clostridiaceae</taxon>
        <taxon>Clostridium</taxon>
    </lineage>
</organism>
<dbReference type="PANTHER" id="PTHR43739">
    <property type="entry name" value="XYLOGLUCANASE (EUROFUNG)"/>
    <property type="match status" value="1"/>
</dbReference>
<keyword evidence="3" id="KW-1185">Reference proteome</keyword>
<evidence type="ECO:0008006" key="4">
    <source>
        <dbReference type="Google" id="ProtNLM"/>
    </source>
</evidence>
<accession>A0ABU4JXX4</accession>
<evidence type="ECO:0000313" key="2">
    <source>
        <dbReference type="EMBL" id="MDW8803010.1"/>
    </source>
</evidence>
<sequence>MFENSNREPKKKLYRIGAVFCTVIVILAACYFGYYKYQQSKVKFQSPEGFSVKVNTKDLTVVGAKWLEAYTEQYRGKYVPRNQRIIEYSVDGIEIKETNVIQVDFSIVTKRLDEKSAYNWNGSIEKNRVKSQWVLRFKEELNPDGTFTYTVTKLQRPAGYDLEKYQSSGEKERDEYKHEYEAEIPYENQQYTYKIENRIVYVSYNRGSSWKEVPVPLETLVSVGDGRPYYNKLQEKSYVITPGKTAFVYGGTRENPLMMIRSEDGGTTWKTSEISKTLDSTRVKFCSFPTATVGYVIATGGRTMSQEGQIIYKTTNGGDTWKEVGDGPSTWLLQSAGFVEENLGFISYPKVDGAATNFYRTEDGGKTFQPVILPVHREKWMDVTLEPFIQPETPYVESGKLFLLVGQGEQGDFKGGTVMAKYKSEDRGKTWSFVELVEPPSKEIG</sequence>
<gene>
    <name evidence="2" type="ORF">P8V03_17885</name>
</gene>
<proteinExistence type="predicted"/>
<protein>
    <recommendedName>
        <fullName evidence="4">Exo-alpha-sialidase</fullName>
    </recommendedName>
</protein>
<name>A0ABU4JXX4_9CLOT</name>
<dbReference type="EMBL" id="JARUJP010000036">
    <property type="protein sequence ID" value="MDW8803010.1"/>
    <property type="molecule type" value="Genomic_DNA"/>
</dbReference>
<dbReference type="SUPFAM" id="SSF110296">
    <property type="entry name" value="Oligoxyloglucan reducing end-specific cellobiohydrolase"/>
    <property type="match status" value="1"/>
</dbReference>
<keyword evidence="1" id="KW-1133">Transmembrane helix</keyword>
<dbReference type="InterPro" id="IPR052025">
    <property type="entry name" value="Xyloglucanase_GH74"/>
</dbReference>